<keyword evidence="3" id="KW-1185">Reference proteome</keyword>
<comment type="caution">
    <text evidence="2">The sequence shown here is derived from an EMBL/GenBank/DDBJ whole genome shotgun (WGS) entry which is preliminary data.</text>
</comment>
<proteinExistence type="predicted"/>
<keyword evidence="1" id="KW-0472">Membrane</keyword>
<protein>
    <submittedName>
        <fullName evidence="2">Uncharacterized protein</fullName>
    </submittedName>
</protein>
<dbReference type="Proteomes" id="UP001174909">
    <property type="component" value="Unassembled WGS sequence"/>
</dbReference>
<organism evidence="2 3">
    <name type="scientific">Geodia barretti</name>
    <name type="common">Barrett's horny sponge</name>
    <dbReference type="NCBI Taxonomy" id="519541"/>
    <lineage>
        <taxon>Eukaryota</taxon>
        <taxon>Metazoa</taxon>
        <taxon>Porifera</taxon>
        <taxon>Demospongiae</taxon>
        <taxon>Heteroscleromorpha</taxon>
        <taxon>Tetractinellida</taxon>
        <taxon>Astrophorina</taxon>
        <taxon>Geodiidae</taxon>
        <taxon>Geodia</taxon>
    </lineage>
</organism>
<feature type="non-terminal residue" evidence="2">
    <location>
        <position position="1"/>
    </location>
</feature>
<evidence type="ECO:0000313" key="2">
    <source>
        <dbReference type="EMBL" id="CAI7996302.1"/>
    </source>
</evidence>
<name>A0AA35QZ60_GEOBA</name>
<accession>A0AA35QZ60</accession>
<evidence type="ECO:0000256" key="1">
    <source>
        <dbReference type="SAM" id="Phobius"/>
    </source>
</evidence>
<gene>
    <name evidence="2" type="ORF">GBAR_LOCUS1849</name>
</gene>
<reference evidence="2" key="1">
    <citation type="submission" date="2023-03" db="EMBL/GenBank/DDBJ databases">
        <authorList>
            <person name="Steffen K."/>
            <person name="Cardenas P."/>
        </authorList>
    </citation>
    <scope>NUCLEOTIDE SEQUENCE</scope>
</reference>
<keyword evidence="1" id="KW-0812">Transmembrane</keyword>
<evidence type="ECO:0000313" key="3">
    <source>
        <dbReference type="Proteomes" id="UP001174909"/>
    </source>
</evidence>
<dbReference type="EMBL" id="CASHTH010000268">
    <property type="protein sequence ID" value="CAI7996302.1"/>
    <property type="molecule type" value="Genomic_DNA"/>
</dbReference>
<sequence length="103" mass="11884">MVLLSSIAACVVLCVVGSIMHAVLLIIRRFLPQQSTLKQYKKDLEKVKQEDIDYWENPQMFLIDGPHGPFYKLHDFRATCPMDSENIKSLKIAGTLRYEDKEL</sequence>
<feature type="transmembrane region" description="Helical" evidence="1">
    <location>
        <begin position="6"/>
        <end position="27"/>
    </location>
</feature>
<keyword evidence="1" id="KW-1133">Transmembrane helix</keyword>
<dbReference type="AlphaFoldDB" id="A0AA35QZ60"/>